<reference evidence="1 2" key="1">
    <citation type="submission" date="2021-06" db="EMBL/GenBank/DDBJ databases">
        <title>Bacillus sp. RD4P76, an endophyte from a halophyte.</title>
        <authorList>
            <person name="Sun J.-Q."/>
        </authorList>
    </citation>
    <scope>NUCLEOTIDE SEQUENCE [LARGE SCALE GENOMIC DNA]</scope>
    <source>
        <strain evidence="1 2">CGMCC 1.15917</strain>
    </source>
</reference>
<evidence type="ECO:0000313" key="1">
    <source>
        <dbReference type="EMBL" id="MBU9712282.1"/>
    </source>
</evidence>
<dbReference type="RefSeq" id="WP_217066469.1">
    <property type="nucleotide sequence ID" value="NZ_JAHQCS010000096.1"/>
</dbReference>
<evidence type="ECO:0000313" key="2">
    <source>
        <dbReference type="Proteomes" id="UP000784880"/>
    </source>
</evidence>
<dbReference type="Proteomes" id="UP000784880">
    <property type="component" value="Unassembled WGS sequence"/>
</dbReference>
<gene>
    <name evidence="1" type="ORF">KS419_11065</name>
</gene>
<comment type="caution">
    <text evidence="1">The sequence shown here is derived from an EMBL/GenBank/DDBJ whole genome shotgun (WGS) entry which is preliminary data.</text>
</comment>
<protein>
    <submittedName>
        <fullName evidence="1">Uncharacterized protein</fullName>
    </submittedName>
</protein>
<accession>A0ABS6JHF0</accession>
<organism evidence="1 2">
    <name type="scientific">Evansella tamaricis</name>
    <dbReference type="NCBI Taxonomy" id="2069301"/>
    <lineage>
        <taxon>Bacteria</taxon>
        <taxon>Bacillati</taxon>
        <taxon>Bacillota</taxon>
        <taxon>Bacilli</taxon>
        <taxon>Bacillales</taxon>
        <taxon>Bacillaceae</taxon>
        <taxon>Evansella</taxon>
    </lineage>
</organism>
<name>A0ABS6JHF0_9BACI</name>
<keyword evidence="2" id="KW-1185">Reference proteome</keyword>
<sequence>MIIYFGVMKELIYGKKESVIQQVPSDIGSIGFWFTSDVVSAKPYAIGKETVLEKSKTEFWEDGEPKVIQVDKTLVGYVYRVYINEQHLKIYESDTVNAHELFMEDRDNYCDYYSAKKRNLTWRDKPILLNKDDANTKFRDHLISQNYEGFLIRNSKRHHGVTDLYCLFSIDSIHISEVIPVINVD</sequence>
<proteinExistence type="predicted"/>
<dbReference type="EMBL" id="JAHQCS010000096">
    <property type="protein sequence ID" value="MBU9712282.1"/>
    <property type="molecule type" value="Genomic_DNA"/>
</dbReference>